<accession>A0ACC0Q010</accession>
<protein>
    <submittedName>
        <fullName evidence="1">Uncharacterized protein</fullName>
    </submittedName>
</protein>
<name>A0ACC0Q010_RHOML</name>
<dbReference type="EMBL" id="CM046388">
    <property type="protein sequence ID" value="KAI8571353.1"/>
    <property type="molecule type" value="Genomic_DNA"/>
</dbReference>
<keyword evidence="2" id="KW-1185">Reference proteome</keyword>
<dbReference type="Proteomes" id="UP001062846">
    <property type="component" value="Chromosome 1"/>
</dbReference>
<evidence type="ECO:0000313" key="2">
    <source>
        <dbReference type="Proteomes" id="UP001062846"/>
    </source>
</evidence>
<organism evidence="1 2">
    <name type="scientific">Rhododendron molle</name>
    <name type="common">Chinese azalea</name>
    <name type="synonym">Azalea mollis</name>
    <dbReference type="NCBI Taxonomy" id="49168"/>
    <lineage>
        <taxon>Eukaryota</taxon>
        <taxon>Viridiplantae</taxon>
        <taxon>Streptophyta</taxon>
        <taxon>Embryophyta</taxon>
        <taxon>Tracheophyta</taxon>
        <taxon>Spermatophyta</taxon>
        <taxon>Magnoliopsida</taxon>
        <taxon>eudicotyledons</taxon>
        <taxon>Gunneridae</taxon>
        <taxon>Pentapetalae</taxon>
        <taxon>asterids</taxon>
        <taxon>Ericales</taxon>
        <taxon>Ericaceae</taxon>
        <taxon>Ericoideae</taxon>
        <taxon>Rhodoreae</taxon>
        <taxon>Rhododendron</taxon>
    </lineage>
</organism>
<gene>
    <name evidence="1" type="ORF">RHMOL_Rhmol01G0113300</name>
</gene>
<evidence type="ECO:0000313" key="1">
    <source>
        <dbReference type="EMBL" id="KAI8571353.1"/>
    </source>
</evidence>
<proteinExistence type="predicted"/>
<comment type="caution">
    <text evidence="1">The sequence shown here is derived from an EMBL/GenBank/DDBJ whole genome shotgun (WGS) entry which is preliminary data.</text>
</comment>
<reference evidence="1" key="1">
    <citation type="submission" date="2022-02" db="EMBL/GenBank/DDBJ databases">
        <title>Plant Genome Project.</title>
        <authorList>
            <person name="Zhang R.-G."/>
        </authorList>
    </citation>
    <scope>NUCLEOTIDE SEQUENCE</scope>
    <source>
        <strain evidence="1">AT1</strain>
    </source>
</reference>
<sequence length="179" mass="19322">MASSIAPRRAAAAAAAMLGRISLKPTSTVFTPSAYTRSFATTSSSTVYQEDIDNFPIVFRQSPGKFNSIFKLENPFQKSGPLKLVEVDQVTEGTLVRLSLPGVGRDGVKVWAENNTVFFAGEGDIELEGDKSGRKYEGSLEFQPEFNRAGGVEAQVVNGVLRLLIPYAEGAEKKKTDGL</sequence>